<dbReference type="EMBL" id="VFBM01000023">
    <property type="protein sequence ID" value="TNX85393.1"/>
    <property type="molecule type" value="Genomic_DNA"/>
</dbReference>
<feature type="non-terminal residue" evidence="1">
    <location>
        <position position="1"/>
    </location>
</feature>
<proteinExistence type="predicted"/>
<gene>
    <name evidence="1" type="ORF">FHY67_14950</name>
</gene>
<dbReference type="AlphaFoldDB" id="A0A8H2JWR2"/>
<comment type="caution">
    <text evidence="1">The sequence shown here is derived from an EMBL/GenBank/DDBJ whole genome shotgun (WGS) entry which is preliminary data.</text>
</comment>
<evidence type="ECO:0000313" key="1">
    <source>
        <dbReference type="EMBL" id="TNX85393.1"/>
    </source>
</evidence>
<name>A0A8H2JWR2_ACIRA</name>
<evidence type="ECO:0000313" key="2">
    <source>
        <dbReference type="Proteomes" id="UP000314285"/>
    </source>
</evidence>
<reference evidence="1 2" key="1">
    <citation type="submission" date="2019-06" db="EMBL/GenBank/DDBJ databases">
        <title>Genome of Acinetobacter radioresistens APH1, a phenol degrading strain.</title>
        <authorList>
            <person name="Liu Y."/>
        </authorList>
    </citation>
    <scope>NUCLEOTIDE SEQUENCE [LARGE SCALE GENOMIC DNA]</scope>
    <source>
        <strain evidence="1 2">APH1</strain>
    </source>
</reference>
<sequence>IPTNSPKNDFTLKVPTMEGIHLLYLEINKIFSLSCQPICNSAE</sequence>
<accession>A0A8H2JWR2</accession>
<organism evidence="1 2">
    <name type="scientific">Acinetobacter radioresistens</name>
    <dbReference type="NCBI Taxonomy" id="40216"/>
    <lineage>
        <taxon>Bacteria</taxon>
        <taxon>Pseudomonadati</taxon>
        <taxon>Pseudomonadota</taxon>
        <taxon>Gammaproteobacteria</taxon>
        <taxon>Moraxellales</taxon>
        <taxon>Moraxellaceae</taxon>
        <taxon>Acinetobacter</taxon>
    </lineage>
</organism>
<dbReference type="Proteomes" id="UP000314285">
    <property type="component" value="Unassembled WGS sequence"/>
</dbReference>
<protein>
    <submittedName>
        <fullName evidence="1">Replication protein RepA</fullName>
    </submittedName>
</protein>